<keyword evidence="2" id="KW-1185">Reference proteome</keyword>
<organism evidence="2 3">
    <name type="scientific">Setaria digitata</name>
    <dbReference type="NCBI Taxonomy" id="48799"/>
    <lineage>
        <taxon>Eukaryota</taxon>
        <taxon>Metazoa</taxon>
        <taxon>Ecdysozoa</taxon>
        <taxon>Nematoda</taxon>
        <taxon>Chromadorea</taxon>
        <taxon>Rhabditida</taxon>
        <taxon>Spirurina</taxon>
        <taxon>Spiruromorpha</taxon>
        <taxon>Filarioidea</taxon>
        <taxon>Setariidae</taxon>
        <taxon>Setaria</taxon>
    </lineage>
</organism>
<sequence>MEKGREIDEQQDDAEKIDYIEFLRTTKGQGQRQGQFRDDGMPSDSAQNKQSLLKAGEQITALNSPKSLPHIKVQTNKSGNINSTICNDKLCTMYEAISSSSYLINNRSQECATPELAAPSTVSTLPSILRPPKWWHKQNCYSLDSLPKQVLDDMEPSIHADLLRMPTICSPLVGASDRYGSRANNYQNKIGNRSKRKD</sequence>
<evidence type="ECO:0000256" key="1">
    <source>
        <dbReference type="SAM" id="MobiDB-lite"/>
    </source>
</evidence>
<dbReference type="Proteomes" id="UP000887581">
    <property type="component" value="Unplaced"/>
</dbReference>
<protein>
    <submittedName>
        <fullName evidence="3">Uncharacterized protein</fullName>
    </submittedName>
</protein>
<reference evidence="3" key="1">
    <citation type="submission" date="2022-11" db="UniProtKB">
        <authorList>
            <consortium name="WormBaseParasite"/>
        </authorList>
    </citation>
    <scope>IDENTIFICATION</scope>
</reference>
<evidence type="ECO:0000313" key="3">
    <source>
        <dbReference type="WBParaSite" id="sdigi.contig126.g4868.t1"/>
    </source>
</evidence>
<name>A0A915PKC7_9BILA</name>
<evidence type="ECO:0000313" key="2">
    <source>
        <dbReference type="Proteomes" id="UP000887581"/>
    </source>
</evidence>
<proteinExistence type="predicted"/>
<accession>A0A915PKC7</accession>
<feature type="region of interest" description="Disordered" evidence="1">
    <location>
        <begin position="24"/>
        <end position="48"/>
    </location>
</feature>
<dbReference type="AlphaFoldDB" id="A0A915PKC7"/>
<dbReference type="WBParaSite" id="sdigi.contig126.g4868.t1">
    <property type="protein sequence ID" value="sdigi.contig126.g4868.t1"/>
    <property type="gene ID" value="sdigi.contig126.g4868"/>
</dbReference>